<reference evidence="2" key="1">
    <citation type="submission" date="2023-03" db="EMBL/GenBank/DDBJ databases">
        <title>Massive genome expansion in bonnet fungi (Mycena s.s.) driven by repeated elements and novel gene families across ecological guilds.</title>
        <authorList>
            <consortium name="Lawrence Berkeley National Laboratory"/>
            <person name="Harder C.B."/>
            <person name="Miyauchi S."/>
            <person name="Viragh M."/>
            <person name="Kuo A."/>
            <person name="Thoen E."/>
            <person name="Andreopoulos B."/>
            <person name="Lu D."/>
            <person name="Skrede I."/>
            <person name="Drula E."/>
            <person name="Henrissat B."/>
            <person name="Morin E."/>
            <person name="Kohler A."/>
            <person name="Barry K."/>
            <person name="LaButti K."/>
            <person name="Morin E."/>
            <person name="Salamov A."/>
            <person name="Lipzen A."/>
            <person name="Mereny Z."/>
            <person name="Hegedus B."/>
            <person name="Baldrian P."/>
            <person name="Stursova M."/>
            <person name="Weitz H."/>
            <person name="Taylor A."/>
            <person name="Grigoriev I.V."/>
            <person name="Nagy L.G."/>
            <person name="Martin F."/>
            <person name="Kauserud H."/>
        </authorList>
    </citation>
    <scope>NUCLEOTIDE SEQUENCE</scope>
    <source>
        <strain evidence="2">9144</strain>
    </source>
</reference>
<name>A0AAD6Y6M4_9AGAR</name>
<feature type="compositionally biased region" description="Basic and acidic residues" evidence="1">
    <location>
        <begin position="614"/>
        <end position="625"/>
    </location>
</feature>
<feature type="region of interest" description="Disordered" evidence="1">
    <location>
        <begin position="1"/>
        <end position="127"/>
    </location>
</feature>
<feature type="compositionally biased region" description="Basic residues" evidence="1">
    <location>
        <begin position="529"/>
        <end position="543"/>
    </location>
</feature>
<feature type="region of interest" description="Disordered" evidence="1">
    <location>
        <begin position="412"/>
        <end position="444"/>
    </location>
</feature>
<keyword evidence="3" id="KW-1185">Reference proteome</keyword>
<dbReference type="Proteomes" id="UP001219525">
    <property type="component" value="Unassembled WGS sequence"/>
</dbReference>
<feature type="region of interest" description="Disordered" evidence="1">
    <location>
        <begin position="174"/>
        <end position="198"/>
    </location>
</feature>
<feature type="compositionally biased region" description="Low complexity" evidence="1">
    <location>
        <begin position="418"/>
        <end position="428"/>
    </location>
</feature>
<proteinExistence type="predicted"/>
<feature type="compositionally biased region" description="Basic and acidic residues" evidence="1">
    <location>
        <begin position="113"/>
        <end position="125"/>
    </location>
</feature>
<accession>A0AAD6Y6M4</accession>
<feature type="region of interest" description="Disordered" evidence="1">
    <location>
        <begin position="477"/>
        <end position="662"/>
    </location>
</feature>
<feature type="compositionally biased region" description="Basic residues" evidence="1">
    <location>
        <begin position="573"/>
        <end position="582"/>
    </location>
</feature>
<sequence>MKSSSRATRRCAISPGAGSRGRGRDNSVRTVGAGGRKGQWKRATGSGQREVGSRKRAGVKKSREITDTAGQWKAASRRRCRAAASGVQRVTDSQRQLVGSQRAAESGHQPGVRSERRAASGERRAVGGGWRVAGSRWQARAEAANWEAARPATSEHGRRALKCRAGGWRMAGDRWRATGGGREQHAGCPPPWTGERDIDDDGRLTAPRRGWRVCNAGGAGMSPTRRRSVFAESELDAAAAGGGRQLGRLKDCAAGVRRSHRRAPCVTRSRLHSIRPLPVLLILTSNPLIRPGVRTGRQFVSIRAKFTQRRRLQQHFLYNNPRAAQLRAGRLRGPSECGTADGDIDAYDVVTTVELEDRSGADADVETLLNQLPRSMRATGACGEQSDARGGRRAADDVCGHRGFREVRVRHAARERGASGQQSAVAGASSGGERRGTLSGGHYRRRQAASGRWWALAARGATRERAADGVICAKAAATSGSARRDARAASSGKRGAGSELRAVNDGNRRVMRQRAHAAAGAERWPFGGRHGRRANASGRRRTRAAGGERRAAGGCGRKPRAGSWRVTDGGQRRQARGGRVRRAAGGGHAARRDVRGQRAVRVQRAVRRAQGRRPPSDDGGREQRVLLDTGDGAGSERREAGSGSTRGRVVGTGARSGGLEQGREQWVAGSWHELGAAGNGRRSVRRGVCVAGGAAALS</sequence>
<comment type="caution">
    <text evidence="2">The sequence shown here is derived from an EMBL/GenBank/DDBJ whole genome shotgun (WGS) entry which is preliminary data.</text>
</comment>
<dbReference type="EMBL" id="JARJCW010000068">
    <property type="protein sequence ID" value="KAJ7199463.1"/>
    <property type="molecule type" value="Genomic_DNA"/>
</dbReference>
<evidence type="ECO:0000256" key="1">
    <source>
        <dbReference type="SAM" id="MobiDB-lite"/>
    </source>
</evidence>
<evidence type="ECO:0000313" key="3">
    <source>
        <dbReference type="Proteomes" id="UP001219525"/>
    </source>
</evidence>
<organism evidence="2 3">
    <name type="scientific">Mycena pura</name>
    <dbReference type="NCBI Taxonomy" id="153505"/>
    <lineage>
        <taxon>Eukaryota</taxon>
        <taxon>Fungi</taxon>
        <taxon>Dikarya</taxon>
        <taxon>Basidiomycota</taxon>
        <taxon>Agaricomycotina</taxon>
        <taxon>Agaricomycetes</taxon>
        <taxon>Agaricomycetidae</taxon>
        <taxon>Agaricales</taxon>
        <taxon>Marasmiineae</taxon>
        <taxon>Mycenaceae</taxon>
        <taxon>Mycena</taxon>
    </lineage>
</organism>
<evidence type="ECO:0000313" key="2">
    <source>
        <dbReference type="EMBL" id="KAJ7199463.1"/>
    </source>
</evidence>
<feature type="compositionally biased region" description="Polar residues" evidence="1">
    <location>
        <begin position="88"/>
        <end position="99"/>
    </location>
</feature>
<gene>
    <name evidence="2" type="ORF">GGX14DRAFT_401404</name>
</gene>
<protein>
    <submittedName>
        <fullName evidence="2">Uncharacterized protein</fullName>
    </submittedName>
</protein>
<dbReference type="AlphaFoldDB" id="A0AAD6Y6M4"/>